<dbReference type="Proteomes" id="UP000652761">
    <property type="component" value="Unassembled WGS sequence"/>
</dbReference>
<sequence>MFFSDNSVLASFKNKSNKKRATGKEVNMVDFISADKGMKVTASRGPSKKAKGRPPLPLLPECMNTPYSFRREHTRKLFSLSMRNSLITLPGPKRYSVKILRGGTSKVPGRRKANPKLLEMAVTYGPLVVNNHAKFGYLATPIVFGDFPAVVGSPYFLGVVPTHQEEDVAQKPPSNKSKKKTSRIHVNTQAPEQIAEATSNNPAEAIRQFARRSRQPGGQAEAPGQVLPRIDIQHEGIQIPFFEEANIQIEEGGPSTSNINPVINLPTKENFQSQSPLKINKINIQMGLPQQIIRQLLQLVFFLKLRVRISLIHPILCSLKALPYKGMRY</sequence>
<keyword evidence="3" id="KW-1185">Reference proteome</keyword>
<proteinExistence type="predicted"/>
<evidence type="ECO:0000313" key="3">
    <source>
        <dbReference type="Proteomes" id="UP000652761"/>
    </source>
</evidence>
<gene>
    <name evidence="2" type="ORF">Taro_008735</name>
</gene>
<reference evidence="2" key="1">
    <citation type="submission" date="2017-07" db="EMBL/GenBank/DDBJ databases">
        <title>Taro Niue Genome Assembly and Annotation.</title>
        <authorList>
            <person name="Atibalentja N."/>
            <person name="Keating K."/>
            <person name="Fields C.J."/>
        </authorList>
    </citation>
    <scope>NUCLEOTIDE SEQUENCE</scope>
    <source>
        <strain evidence="2">Niue_2</strain>
        <tissue evidence="2">Leaf</tissue>
    </source>
</reference>
<accession>A0A843TY33</accession>
<feature type="region of interest" description="Disordered" evidence="1">
    <location>
        <begin position="165"/>
        <end position="201"/>
    </location>
</feature>
<protein>
    <submittedName>
        <fullName evidence="2">Uncharacterized protein</fullName>
    </submittedName>
</protein>
<evidence type="ECO:0000256" key="1">
    <source>
        <dbReference type="SAM" id="MobiDB-lite"/>
    </source>
</evidence>
<comment type="caution">
    <text evidence="2">The sequence shown here is derived from an EMBL/GenBank/DDBJ whole genome shotgun (WGS) entry which is preliminary data.</text>
</comment>
<evidence type="ECO:0000313" key="2">
    <source>
        <dbReference type="EMBL" id="MQL76348.1"/>
    </source>
</evidence>
<dbReference type="AlphaFoldDB" id="A0A843TY33"/>
<feature type="compositionally biased region" description="Polar residues" evidence="1">
    <location>
        <begin position="184"/>
        <end position="201"/>
    </location>
</feature>
<dbReference type="OrthoDB" id="1752139at2759"/>
<organism evidence="2 3">
    <name type="scientific">Colocasia esculenta</name>
    <name type="common">Wild taro</name>
    <name type="synonym">Arum esculentum</name>
    <dbReference type="NCBI Taxonomy" id="4460"/>
    <lineage>
        <taxon>Eukaryota</taxon>
        <taxon>Viridiplantae</taxon>
        <taxon>Streptophyta</taxon>
        <taxon>Embryophyta</taxon>
        <taxon>Tracheophyta</taxon>
        <taxon>Spermatophyta</taxon>
        <taxon>Magnoliopsida</taxon>
        <taxon>Liliopsida</taxon>
        <taxon>Araceae</taxon>
        <taxon>Aroideae</taxon>
        <taxon>Colocasieae</taxon>
        <taxon>Colocasia</taxon>
    </lineage>
</organism>
<name>A0A843TY33_COLES</name>
<dbReference type="EMBL" id="NMUH01000293">
    <property type="protein sequence ID" value="MQL76348.1"/>
    <property type="molecule type" value="Genomic_DNA"/>
</dbReference>